<proteinExistence type="predicted"/>
<dbReference type="AlphaFoldDB" id="A0A4R5C8H1"/>
<dbReference type="GO" id="GO:0016757">
    <property type="term" value="F:glycosyltransferase activity"/>
    <property type="evidence" value="ECO:0007669"/>
    <property type="project" value="UniProtKB-KW"/>
</dbReference>
<sequence length="396" mass="43184">MRHRAAYVAFDRFPSSKGSAVHIAQMADELFERFGGGLLGVLGGGDLPRYQREGTREIARFDAPVPNLIDRAEAFSGWVADHLEPHLDTLEVCHVRDPWGALPAVTAPGRRFKVVYEVNGLPSIEMGHTWPWASKAALGKIRELERFCLERCDAVVVPSRVIGGAVRGLGVPDGKIRLVPNGAEVPAAPERPADAPDRYIVYVGALQPWQGLDVLMRAFARLADLDGLRLVICASVPERRAKPVRRLAERLGAGDRVDWRFTLPHHEVAAWLAHAELSVAPLTGCARNLDQGCAPLKVIESMAAGVPVVASDLPAVRELMADGKHGRLVPADRPAELARAVRVLLEYPGEAAAMGRRARRRIEDGLTWAHSRAELASVYRMIAPSPPDGAPHRAER</sequence>
<keyword evidence="5" id="KW-1185">Reference proteome</keyword>
<dbReference type="EMBL" id="SMKU01000011">
    <property type="protein sequence ID" value="TDD95455.1"/>
    <property type="molecule type" value="Genomic_DNA"/>
</dbReference>
<reference evidence="4 5" key="1">
    <citation type="submission" date="2019-03" db="EMBL/GenBank/DDBJ databases">
        <title>Draft genome sequences of novel Actinobacteria.</title>
        <authorList>
            <person name="Sahin N."/>
            <person name="Ay H."/>
            <person name="Saygin H."/>
        </authorList>
    </citation>
    <scope>NUCLEOTIDE SEQUENCE [LARGE SCALE GENOMIC DNA]</scope>
    <source>
        <strain evidence="4 5">H3C3</strain>
    </source>
</reference>
<gene>
    <name evidence="4" type="ORF">E1298_04945</name>
</gene>
<dbReference type="Pfam" id="PF13579">
    <property type="entry name" value="Glyco_trans_4_4"/>
    <property type="match status" value="1"/>
</dbReference>
<evidence type="ECO:0000256" key="2">
    <source>
        <dbReference type="ARBA" id="ARBA00022679"/>
    </source>
</evidence>
<evidence type="ECO:0000259" key="3">
    <source>
        <dbReference type="Pfam" id="PF13579"/>
    </source>
</evidence>
<evidence type="ECO:0000313" key="5">
    <source>
        <dbReference type="Proteomes" id="UP000294513"/>
    </source>
</evidence>
<evidence type="ECO:0000256" key="1">
    <source>
        <dbReference type="ARBA" id="ARBA00022676"/>
    </source>
</evidence>
<name>A0A4R5C8H1_9ACTN</name>
<keyword evidence="2 4" id="KW-0808">Transferase</keyword>
<accession>A0A4R5C8H1</accession>
<comment type="caution">
    <text evidence="4">The sequence shown here is derived from an EMBL/GenBank/DDBJ whole genome shotgun (WGS) entry which is preliminary data.</text>
</comment>
<dbReference type="RefSeq" id="WP_131889547.1">
    <property type="nucleotide sequence ID" value="NZ_SMKU01000011.1"/>
</dbReference>
<keyword evidence="1" id="KW-0328">Glycosyltransferase</keyword>
<dbReference type="Gene3D" id="3.40.50.2000">
    <property type="entry name" value="Glycogen Phosphorylase B"/>
    <property type="match status" value="2"/>
</dbReference>
<evidence type="ECO:0000313" key="4">
    <source>
        <dbReference type="EMBL" id="TDD95455.1"/>
    </source>
</evidence>
<feature type="domain" description="Glycosyltransferase subfamily 4-like N-terminal" evidence="3">
    <location>
        <begin position="18"/>
        <end position="182"/>
    </location>
</feature>
<dbReference type="InterPro" id="IPR028098">
    <property type="entry name" value="Glyco_trans_4-like_N"/>
</dbReference>
<protein>
    <submittedName>
        <fullName evidence="4">Glycosyltransferase</fullName>
    </submittedName>
</protein>
<dbReference type="PANTHER" id="PTHR12526:SF600">
    <property type="entry name" value="GLYCOSYL TRANSFERASE GROUP 1"/>
    <property type="match status" value="1"/>
</dbReference>
<dbReference type="CDD" id="cd03801">
    <property type="entry name" value="GT4_PimA-like"/>
    <property type="match status" value="1"/>
</dbReference>
<dbReference type="OrthoDB" id="8555507at2"/>
<organism evidence="4 5">
    <name type="scientific">Actinomadura rubrisoli</name>
    <dbReference type="NCBI Taxonomy" id="2530368"/>
    <lineage>
        <taxon>Bacteria</taxon>
        <taxon>Bacillati</taxon>
        <taxon>Actinomycetota</taxon>
        <taxon>Actinomycetes</taxon>
        <taxon>Streptosporangiales</taxon>
        <taxon>Thermomonosporaceae</taxon>
        <taxon>Actinomadura</taxon>
    </lineage>
</organism>
<dbReference type="Pfam" id="PF13692">
    <property type="entry name" value="Glyco_trans_1_4"/>
    <property type="match status" value="1"/>
</dbReference>
<dbReference type="SUPFAM" id="SSF53756">
    <property type="entry name" value="UDP-Glycosyltransferase/glycogen phosphorylase"/>
    <property type="match status" value="1"/>
</dbReference>
<dbReference type="PANTHER" id="PTHR12526">
    <property type="entry name" value="GLYCOSYLTRANSFERASE"/>
    <property type="match status" value="1"/>
</dbReference>
<dbReference type="Proteomes" id="UP000294513">
    <property type="component" value="Unassembled WGS sequence"/>
</dbReference>